<dbReference type="SUPFAM" id="SSF52047">
    <property type="entry name" value="RNI-like"/>
    <property type="match status" value="1"/>
</dbReference>
<accession>A0A835XFR8</accession>
<protein>
    <submittedName>
        <fullName evidence="2">Uncharacterized protein</fullName>
    </submittedName>
</protein>
<sequence length="624" mass="66445">MAQGVTAKVTDSTSAVLCNHELLASITGVLKRRYEKTRNLRAACRGIRDAYDQGLDNFRLEYGPTTAEELLSFCARLFERGCRPKSIRLNLSELPGEDKEAKDELAAQSLVALAGSAGVLPTTTLSLSGDRFGPVLGRAMLATMPGLESLELFGLSATSQLECRDEELEGGLQALMGGGEDGGDGEVAGSPILSSLRSLSLPLLASLPPIVAACKQLRELSIVLGADTDMEGVFQQLGELPLLRVLCVNQADDLVDDLPLELFPCLPANLTELEFRNMGDQQEISTSEFAGLINLVKLNLNAAPVSIDALCALPTLTSVTMGSLITPNSSEPGDGSTPPPRRWALPPGLESIRVDDLPESCLLAALQPGPAFRELVMNHDYSPPQLSVGKEDVDGEGCLLPSSEASLIEAVLFLGRWLKDESLHVQFWRGGAGPHRLGGCVAGPGQPPSHSRWLAAAAEANPRLSHLQLEGIALSAEDVETIAARFTSLKELHLLWPTTLPPAALPLLARMPQLQRLALSVFGLCHGTAHPGEAAEGQGDQLSASEERIGEALGTLARLYSEGGYGGSLCVQHREQCEGAEGRLRGLLSAAGVELGEGPSEWAVKRTMVREFGEAFYVHRAQRA</sequence>
<reference evidence="2" key="1">
    <citation type="journal article" date="2020" name="bioRxiv">
        <title>Comparative genomics of Chlamydomonas.</title>
        <authorList>
            <person name="Craig R.J."/>
            <person name="Hasan A.R."/>
            <person name="Ness R.W."/>
            <person name="Keightley P.D."/>
        </authorList>
    </citation>
    <scope>NUCLEOTIDE SEQUENCE</scope>
    <source>
        <strain evidence="2">CCAP 11/70</strain>
    </source>
</reference>
<dbReference type="Gene3D" id="3.80.10.10">
    <property type="entry name" value="Ribonuclease Inhibitor"/>
    <property type="match status" value="2"/>
</dbReference>
<dbReference type="InterPro" id="IPR032675">
    <property type="entry name" value="LRR_dom_sf"/>
</dbReference>
<evidence type="ECO:0000313" key="3">
    <source>
        <dbReference type="Proteomes" id="UP000612055"/>
    </source>
</evidence>
<dbReference type="GO" id="GO:0005930">
    <property type="term" value="C:axoneme"/>
    <property type="evidence" value="ECO:0007669"/>
    <property type="project" value="UniProtKB-SubCell"/>
</dbReference>
<evidence type="ECO:0000313" key="2">
    <source>
        <dbReference type="EMBL" id="KAG2482505.1"/>
    </source>
</evidence>
<dbReference type="AlphaFoldDB" id="A0A835XFR8"/>
<name>A0A835XFR8_9CHLO</name>
<comment type="caution">
    <text evidence="2">The sequence shown here is derived from an EMBL/GenBank/DDBJ whole genome shotgun (WGS) entry which is preliminary data.</text>
</comment>
<dbReference type="Proteomes" id="UP000612055">
    <property type="component" value="Unassembled WGS sequence"/>
</dbReference>
<gene>
    <name evidence="2" type="ORF">HYH03_018550</name>
</gene>
<evidence type="ECO:0000256" key="1">
    <source>
        <dbReference type="ARBA" id="ARBA00004430"/>
    </source>
</evidence>
<dbReference type="EMBL" id="JAEHOE010000217">
    <property type="protein sequence ID" value="KAG2482505.1"/>
    <property type="molecule type" value="Genomic_DNA"/>
</dbReference>
<organism evidence="2 3">
    <name type="scientific">Edaphochlamys debaryana</name>
    <dbReference type="NCBI Taxonomy" id="47281"/>
    <lineage>
        <taxon>Eukaryota</taxon>
        <taxon>Viridiplantae</taxon>
        <taxon>Chlorophyta</taxon>
        <taxon>core chlorophytes</taxon>
        <taxon>Chlorophyceae</taxon>
        <taxon>CS clade</taxon>
        <taxon>Chlamydomonadales</taxon>
        <taxon>Chlamydomonadales incertae sedis</taxon>
        <taxon>Edaphochlamys</taxon>
    </lineage>
</organism>
<comment type="subcellular location">
    <subcellularLocation>
        <location evidence="1">Cytoplasm</location>
        <location evidence="1">Cytoskeleton</location>
        <location evidence="1">Cilium axoneme</location>
    </subcellularLocation>
</comment>
<keyword evidence="3" id="KW-1185">Reference proteome</keyword>
<proteinExistence type="predicted"/>